<dbReference type="EMBL" id="JYIW01000026">
    <property type="protein sequence ID" value="KJL27795.1"/>
    <property type="molecule type" value="Genomic_DNA"/>
</dbReference>
<dbReference type="AlphaFoldDB" id="A0A0F0L670"/>
<protein>
    <submittedName>
        <fullName evidence="2">Uncharacterized protein</fullName>
    </submittedName>
</protein>
<feature type="region of interest" description="Disordered" evidence="1">
    <location>
        <begin position="55"/>
        <end position="86"/>
    </location>
</feature>
<dbReference type="PATRIC" id="fig|82380.11.peg.2888"/>
<gene>
    <name evidence="2" type="ORF">RS83_02849</name>
</gene>
<evidence type="ECO:0000313" key="2">
    <source>
        <dbReference type="EMBL" id="KJL27795.1"/>
    </source>
</evidence>
<dbReference type="Proteomes" id="UP000033640">
    <property type="component" value="Unassembled WGS sequence"/>
</dbReference>
<organism evidence="2 3">
    <name type="scientific">Microbacterium oxydans</name>
    <dbReference type="NCBI Taxonomy" id="82380"/>
    <lineage>
        <taxon>Bacteria</taxon>
        <taxon>Bacillati</taxon>
        <taxon>Actinomycetota</taxon>
        <taxon>Actinomycetes</taxon>
        <taxon>Micrococcales</taxon>
        <taxon>Microbacteriaceae</taxon>
        <taxon>Microbacterium</taxon>
    </lineage>
</organism>
<dbReference type="RefSeq" id="WP_156153219.1">
    <property type="nucleotide sequence ID" value="NZ_JYIW01000026.1"/>
</dbReference>
<name>A0A0F0L670_9MICO</name>
<proteinExistence type="predicted"/>
<evidence type="ECO:0000313" key="3">
    <source>
        <dbReference type="Proteomes" id="UP000033640"/>
    </source>
</evidence>
<evidence type="ECO:0000256" key="1">
    <source>
        <dbReference type="SAM" id="MobiDB-lite"/>
    </source>
</evidence>
<comment type="caution">
    <text evidence="2">The sequence shown here is derived from an EMBL/GenBank/DDBJ whole genome shotgun (WGS) entry which is preliminary data.</text>
</comment>
<accession>A0A0F0L670</accession>
<reference evidence="2 3" key="1">
    <citation type="submission" date="2015-02" db="EMBL/GenBank/DDBJ databases">
        <title>Draft genome sequences of ten Microbacterium spp. with emphasis on heavy metal contaminated environments.</title>
        <authorList>
            <person name="Corretto E."/>
        </authorList>
    </citation>
    <scope>NUCLEOTIDE SEQUENCE [LARGE SCALE GENOMIC DNA]</scope>
    <source>
        <strain evidence="2 3">BEL4b</strain>
    </source>
</reference>
<sequence length="86" mass="9276">MKLVIVHDDVLRSIKAEMLRDAAAEFRRTAAAGENPQLNIAAACMLEQRAERIVAGEDDHSMLPVDPSVKPNPADLAPSEPESRAG</sequence>